<reference evidence="8 9" key="1">
    <citation type="journal article" date="2024" name="Front. Microbiol.">
        <title>Pangenomic and biochemical analyses of Helcococcus ovis reveal widespread tetracycline resistance and a novel bacterial species, Helcococcus bovis.</title>
        <authorList>
            <person name="Cunha F."/>
            <person name="Zhai Y."/>
            <person name="Casaro S."/>
            <person name="Jones K.L."/>
            <person name="Hernandez M."/>
            <person name="Bisinotto R.S."/>
            <person name="Kariyawasam S."/>
            <person name="Brown M.B."/>
            <person name="Phillips A."/>
            <person name="Jeong K.C."/>
            <person name="Galvao K.N."/>
        </authorList>
    </citation>
    <scope>NUCLEOTIDE SEQUENCE [LARGE SCALE GENOMIC DNA]</scope>
    <source>
        <strain evidence="8 9">KG197</strain>
    </source>
</reference>
<gene>
    <name evidence="8" type="ORF">ABGF40_04775</name>
</gene>
<keyword evidence="2" id="KW-0813">Transport</keyword>
<dbReference type="RefSeq" id="WP_408105505.1">
    <property type="nucleotide sequence ID" value="NZ_JBFNFH010000009.1"/>
</dbReference>
<dbReference type="NCBIfam" id="TIGR00830">
    <property type="entry name" value="PTBA"/>
    <property type="match status" value="1"/>
</dbReference>
<evidence type="ECO:0000313" key="9">
    <source>
        <dbReference type="Proteomes" id="UP001629536"/>
    </source>
</evidence>
<comment type="subcellular location">
    <subcellularLocation>
        <location evidence="1">Cytoplasm</location>
    </subcellularLocation>
</comment>
<evidence type="ECO:0000256" key="6">
    <source>
        <dbReference type="ARBA" id="ARBA00022777"/>
    </source>
</evidence>
<keyword evidence="3 8" id="KW-0762">Sugar transport</keyword>
<accession>A0ABW9F6H6</accession>
<evidence type="ECO:0000256" key="5">
    <source>
        <dbReference type="ARBA" id="ARBA00022683"/>
    </source>
</evidence>
<dbReference type="PROSITE" id="PS51093">
    <property type="entry name" value="PTS_EIIA_TYPE_1"/>
    <property type="match status" value="1"/>
</dbReference>
<keyword evidence="6" id="KW-0418">Kinase</keyword>
<dbReference type="EMBL" id="JBFNFH010000009">
    <property type="protein sequence ID" value="MFM1524982.1"/>
    <property type="molecule type" value="Genomic_DNA"/>
</dbReference>
<keyword evidence="5" id="KW-0598">Phosphotransferase system</keyword>
<dbReference type="InterPro" id="IPR050890">
    <property type="entry name" value="PTS_EIIA_component"/>
</dbReference>
<evidence type="ECO:0000256" key="4">
    <source>
        <dbReference type="ARBA" id="ARBA00022679"/>
    </source>
</evidence>
<dbReference type="SUPFAM" id="SSF51261">
    <property type="entry name" value="Duplicated hybrid motif"/>
    <property type="match status" value="1"/>
</dbReference>
<organism evidence="8 9">
    <name type="scientific">Helcococcus bovis</name>
    <dbReference type="NCBI Taxonomy" id="3153252"/>
    <lineage>
        <taxon>Bacteria</taxon>
        <taxon>Bacillati</taxon>
        <taxon>Bacillota</taxon>
        <taxon>Tissierellia</taxon>
        <taxon>Tissierellales</taxon>
        <taxon>Peptoniphilaceae</taxon>
        <taxon>Helcococcus</taxon>
    </lineage>
</organism>
<dbReference type="Proteomes" id="UP001629536">
    <property type="component" value="Unassembled WGS sequence"/>
</dbReference>
<dbReference type="InterPro" id="IPR011055">
    <property type="entry name" value="Dup_hybrid_motif"/>
</dbReference>
<dbReference type="InterPro" id="IPR001127">
    <property type="entry name" value="PTS_EIIA_1_perm"/>
</dbReference>
<keyword evidence="4" id="KW-0808">Transferase</keyword>
<protein>
    <submittedName>
        <fullName evidence="8">PTS glucose transporter subunit IIA</fullName>
    </submittedName>
</protein>
<dbReference type="PROSITE" id="PS00371">
    <property type="entry name" value="PTS_EIIA_TYPE_1_HIS"/>
    <property type="match status" value="1"/>
</dbReference>
<dbReference type="PANTHER" id="PTHR45008">
    <property type="entry name" value="PTS SYSTEM GLUCOSE-SPECIFIC EIIA COMPONENT"/>
    <property type="match status" value="1"/>
</dbReference>
<evidence type="ECO:0000313" key="8">
    <source>
        <dbReference type="EMBL" id="MFM1524982.1"/>
    </source>
</evidence>
<evidence type="ECO:0000256" key="2">
    <source>
        <dbReference type="ARBA" id="ARBA00022448"/>
    </source>
</evidence>
<dbReference type="Gene3D" id="2.70.70.10">
    <property type="entry name" value="Glucose Permease (Domain IIA)"/>
    <property type="match status" value="1"/>
</dbReference>
<proteinExistence type="predicted"/>
<sequence>MGLFSKKIKLVAPMTGKLVDITEVEDITFSQKFLGDGVAIKPTEGTVVSPVEGKIIQVFHTKHALGINVKGVEILIHIGMNTVELKGKGFEVFVKEGKKVNAGDKLVEVDLNYLEENGYPTETPVVITNMEEIKGLEKKTGDVVAGKTEIMEIKK</sequence>
<comment type="caution">
    <text evidence="8">The sequence shown here is derived from an EMBL/GenBank/DDBJ whole genome shotgun (WGS) entry which is preliminary data.</text>
</comment>
<name>A0ABW9F6H6_9FIRM</name>
<evidence type="ECO:0000259" key="7">
    <source>
        <dbReference type="PROSITE" id="PS51093"/>
    </source>
</evidence>
<feature type="domain" description="PTS EIIA type-1" evidence="7">
    <location>
        <begin position="26"/>
        <end position="129"/>
    </location>
</feature>
<keyword evidence="9" id="KW-1185">Reference proteome</keyword>
<evidence type="ECO:0000256" key="3">
    <source>
        <dbReference type="ARBA" id="ARBA00022597"/>
    </source>
</evidence>
<dbReference type="PANTHER" id="PTHR45008:SF1">
    <property type="entry name" value="PTS SYSTEM GLUCOSE-SPECIFIC EIIA COMPONENT"/>
    <property type="match status" value="1"/>
</dbReference>
<evidence type="ECO:0000256" key="1">
    <source>
        <dbReference type="ARBA" id="ARBA00004496"/>
    </source>
</evidence>
<dbReference type="Pfam" id="PF00358">
    <property type="entry name" value="PTS_EIIA_1"/>
    <property type="match status" value="1"/>
</dbReference>